<evidence type="ECO:0000313" key="2">
    <source>
        <dbReference type="Proteomes" id="UP000266723"/>
    </source>
</evidence>
<reference evidence="1 2" key="1">
    <citation type="journal article" date="2020" name="BMC Genomics">
        <title>Intraspecific diversification of the crop wild relative Brassica cretica Lam. using demographic model selection.</title>
        <authorList>
            <person name="Kioukis A."/>
            <person name="Michalopoulou V.A."/>
            <person name="Briers L."/>
            <person name="Pirintsos S."/>
            <person name="Studholme D.J."/>
            <person name="Pavlidis P."/>
            <person name="Sarris P.F."/>
        </authorList>
    </citation>
    <scope>NUCLEOTIDE SEQUENCE [LARGE SCALE GENOMIC DNA]</scope>
    <source>
        <strain evidence="2">cv. PFS-1207/04</strain>
    </source>
</reference>
<accession>A0ABQ7B5N2</accession>
<dbReference type="EMBL" id="QGKV02001507">
    <property type="protein sequence ID" value="KAF3527450.1"/>
    <property type="molecule type" value="Genomic_DNA"/>
</dbReference>
<name>A0ABQ7B5N2_BRACR</name>
<sequence length="88" mass="9902">MNGCIKSDASAHAQECMSQDPRILRGRILARLRTRGMSRFSKTRRPKLRILMLDSTGLAFPLELLKAVMDFREDLCGFLAAFSILDTA</sequence>
<keyword evidence="2" id="KW-1185">Reference proteome</keyword>
<comment type="caution">
    <text evidence="1">The sequence shown here is derived from an EMBL/GenBank/DDBJ whole genome shotgun (WGS) entry which is preliminary data.</text>
</comment>
<evidence type="ECO:0000313" key="1">
    <source>
        <dbReference type="EMBL" id="KAF3527450.1"/>
    </source>
</evidence>
<gene>
    <name evidence="1" type="ORF">DY000_02040226</name>
</gene>
<proteinExistence type="predicted"/>
<protein>
    <submittedName>
        <fullName evidence="1">Uncharacterized protein</fullName>
    </submittedName>
</protein>
<organism evidence="1 2">
    <name type="scientific">Brassica cretica</name>
    <name type="common">Mustard</name>
    <dbReference type="NCBI Taxonomy" id="69181"/>
    <lineage>
        <taxon>Eukaryota</taxon>
        <taxon>Viridiplantae</taxon>
        <taxon>Streptophyta</taxon>
        <taxon>Embryophyta</taxon>
        <taxon>Tracheophyta</taxon>
        <taxon>Spermatophyta</taxon>
        <taxon>Magnoliopsida</taxon>
        <taxon>eudicotyledons</taxon>
        <taxon>Gunneridae</taxon>
        <taxon>Pentapetalae</taxon>
        <taxon>rosids</taxon>
        <taxon>malvids</taxon>
        <taxon>Brassicales</taxon>
        <taxon>Brassicaceae</taxon>
        <taxon>Brassiceae</taxon>
        <taxon>Brassica</taxon>
    </lineage>
</organism>
<dbReference type="Proteomes" id="UP000266723">
    <property type="component" value="Unassembled WGS sequence"/>
</dbReference>